<proteinExistence type="predicted"/>
<accession>C3Y5Y9</accession>
<dbReference type="AlphaFoldDB" id="C3Y5Y9"/>
<dbReference type="EMBL" id="GG666487">
    <property type="protein sequence ID" value="EEN64386.1"/>
    <property type="molecule type" value="Genomic_DNA"/>
</dbReference>
<sequence length="429" mass="48536">MATLETQDDIDRLEKAKDELKCIYPIIYKLAEGGMDEKRAACRAIHDQLKPSQLFPSAFMIDFKNGRTDGQALKRQLIDAVAEAENCELKESQKKAINAFVDKRIVATKGIRMEGPVSVSSMGSEAKVNGQKSKFTKGPPQYISRTVIGMSLAGQVKWDTEDGKAAEGTANFWDFSYRERKLIEASRLHSFRRRRNVPRDVKSLLPVMYWKAGSAKSWVEYKAGDSNMPKNGAPPTWASDYIDRIEGTKFLSEKMLLFPFEDITEPNKHQNAVYLLLCRFKGEGVPKESRVQAYVGKAKNGVEDRWMEHARVSTSLLQSYRWMDTFNADPLRGSLLVEVILARIYAQDGGICLTDNDNKNHDNLALFVYHAYGERRSGAEDKRMGKKEKKFIKKLEWRNLIGGTTGESCTFTFAVVSTPCGRFKVSTYD</sequence>
<protein>
    <submittedName>
        <fullName evidence="1">Uncharacterized protein</fullName>
    </submittedName>
</protein>
<organism>
    <name type="scientific">Branchiostoma floridae</name>
    <name type="common">Florida lancelet</name>
    <name type="synonym">Amphioxus</name>
    <dbReference type="NCBI Taxonomy" id="7739"/>
    <lineage>
        <taxon>Eukaryota</taxon>
        <taxon>Metazoa</taxon>
        <taxon>Chordata</taxon>
        <taxon>Cephalochordata</taxon>
        <taxon>Leptocardii</taxon>
        <taxon>Amphioxiformes</taxon>
        <taxon>Branchiostomatidae</taxon>
        <taxon>Branchiostoma</taxon>
    </lineage>
</organism>
<dbReference type="InParanoid" id="C3Y5Y9"/>
<evidence type="ECO:0000313" key="1">
    <source>
        <dbReference type="EMBL" id="EEN64386.1"/>
    </source>
</evidence>
<name>C3Y5Y9_BRAFL</name>
<reference evidence="1" key="1">
    <citation type="journal article" date="2008" name="Nature">
        <title>The amphioxus genome and the evolution of the chordate karyotype.</title>
        <authorList>
            <consortium name="US DOE Joint Genome Institute (JGI-PGF)"/>
            <person name="Putnam N.H."/>
            <person name="Butts T."/>
            <person name="Ferrier D.E.K."/>
            <person name="Furlong R.F."/>
            <person name="Hellsten U."/>
            <person name="Kawashima T."/>
            <person name="Robinson-Rechavi M."/>
            <person name="Shoguchi E."/>
            <person name="Terry A."/>
            <person name="Yu J.-K."/>
            <person name="Benito-Gutierrez E.L."/>
            <person name="Dubchak I."/>
            <person name="Garcia-Fernandez J."/>
            <person name="Gibson-Brown J.J."/>
            <person name="Grigoriev I.V."/>
            <person name="Horton A.C."/>
            <person name="de Jong P.J."/>
            <person name="Jurka J."/>
            <person name="Kapitonov V.V."/>
            <person name="Kohara Y."/>
            <person name="Kuroki Y."/>
            <person name="Lindquist E."/>
            <person name="Lucas S."/>
            <person name="Osoegawa K."/>
            <person name="Pennacchio L.A."/>
            <person name="Salamov A.A."/>
            <person name="Satou Y."/>
            <person name="Sauka-Spengler T."/>
            <person name="Schmutz J."/>
            <person name="Shin-I T."/>
            <person name="Toyoda A."/>
            <person name="Bronner-Fraser M."/>
            <person name="Fujiyama A."/>
            <person name="Holland L.Z."/>
            <person name="Holland P.W.H."/>
            <person name="Satoh N."/>
            <person name="Rokhsar D.S."/>
        </authorList>
    </citation>
    <scope>NUCLEOTIDE SEQUENCE [LARGE SCALE GENOMIC DNA]</scope>
    <source>
        <strain evidence="1">S238N-H82</strain>
        <tissue evidence="1">Testes</tissue>
    </source>
</reference>
<gene>
    <name evidence="1" type="ORF">BRAFLDRAFT_91335</name>
</gene>